<evidence type="ECO:0000313" key="1">
    <source>
        <dbReference type="EMBL" id="KAB8299844.1"/>
    </source>
</evidence>
<sequence length="117" mass="13848">MHPFNRTYQPSPQGAPALFDGEVAQFSGDDYRMREMSDQLPTINQSINQSINQNAFRSSTTSSSANGDVRYKCSYHRTTPSNRRNERRRLHAWWWRMLRSLSRMLSPRRTMRLSHLR</sequence>
<proteinExistence type="predicted"/>
<keyword evidence="2" id="KW-1185">Reference proteome</keyword>
<gene>
    <name evidence="1" type="ORF">EYC80_000090</name>
</gene>
<organism evidence="1 2">
    <name type="scientific">Monilinia laxa</name>
    <name type="common">Brown rot fungus</name>
    <name type="synonym">Sclerotinia laxa</name>
    <dbReference type="NCBI Taxonomy" id="61186"/>
    <lineage>
        <taxon>Eukaryota</taxon>
        <taxon>Fungi</taxon>
        <taxon>Dikarya</taxon>
        <taxon>Ascomycota</taxon>
        <taxon>Pezizomycotina</taxon>
        <taxon>Leotiomycetes</taxon>
        <taxon>Helotiales</taxon>
        <taxon>Sclerotiniaceae</taxon>
        <taxon>Monilinia</taxon>
    </lineage>
</organism>
<comment type="caution">
    <text evidence="1">The sequence shown here is derived from an EMBL/GenBank/DDBJ whole genome shotgun (WGS) entry which is preliminary data.</text>
</comment>
<dbReference type="Proteomes" id="UP000326757">
    <property type="component" value="Unassembled WGS sequence"/>
</dbReference>
<name>A0A5N6K9N6_MONLA</name>
<evidence type="ECO:0000313" key="2">
    <source>
        <dbReference type="Proteomes" id="UP000326757"/>
    </source>
</evidence>
<protein>
    <submittedName>
        <fullName evidence="1">Uncharacterized protein</fullName>
    </submittedName>
</protein>
<dbReference type="EMBL" id="VIGI01000005">
    <property type="protein sequence ID" value="KAB8299844.1"/>
    <property type="molecule type" value="Genomic_DNA"/>
</dbReference>
<accession>A0A5N6K9N6</accession>
<reference evidence="1 2" key="1">
    <citation type="submission" date="2019-06" db="EMBL/GenBank/DDBJ databases">
        <title>Genome Sequence of the Brown Rot Fungal Pathogen Monilinia laxa.</title>
        <authorList>
            <person name="De Miccolis Angelini R.M."/>
            <person name="Landi L."/>
            <person name="Abate D."/>
            <person name="Pollastro S."/>
            <person name="Romanazzi G."/>
            <person name="Faretra F."/>
        </authorList>
    </citation>
    <scope>NUCLEOTIDE SEQUENCE [LARGE SCALE GENOMIC DNA]</scope>
    <source>
        <strain evidence="1 2">Mlax316</strain>
    </source>
</reference>
<dbReference type="AlphaFoldDB" id="A0A5N6K9N6"/>